<sequence>METNSSDVRRAGEALQSLVGEVGKIVVGQRALAERILIGLLANGHLLIEGVPGLAKTLMVKSMAEGIHAQFERIQFTPDLLPGDLIGTQIYNQRTGDFSIKKGPIFTNFLLADEINRAPAKVQSALLEAMQERQVTIGSDTFKLPHPYLVMATQNPIENDGTYPLPEAQVDRFMLKVVVDYPTREEEYEILNRMTGASTPTMSTTMTIEELDNARKIFHQIYIDDRVKHYILDLVFATRKPEQYGLAQIKPYIEFGASPRATIFMTLAAKGAAFLQGRAYVTPDDVKHMALDVLRHRLIATYEAEAENITSENLVAQILNRVRVP</sequence>
<dbReference type="FunFam" id="3.40.50.300:FF:000640">
    <property type="entry name" value="MoxR family ATPase"/>
    <property type="match status" value="1"/>
</dbReference>
<evidence type="ECO:0000259" key="4">
    <source>
        <dbReference type="Pfam" id="PF07726"/>
    </source>
</evidence>
<dbReference type="Pfam" id="PF17863">
    <property type="entry name" value="AAA_lid_2"/>
    <property type="match status" value="1"/>
</dbReference>
<comment type="similarity">
    <text evidence="3">Belongs to the MoxR family.</text>
</comment>
<protein>
    <submittedName>
        <fullName evidence="6">ATPase</fullName>
    </submittedName>
</protein>
<feature type="domain" description="ChlI/MoxR AAA lid" evidence="5">
    <location>
        <begin position="250"/>
        <end position="317"/>
    </location>
</feature>
<comment type="caution">
    <text evidence="6">The sequence shown here is derived from an EMBL/GenBank/DDBJ whole genome shotgun (WGS) entry which is preliminary data.</text>
</comment>
<dbReference type="Pfam" id="PF07726">
    <property type="entry name" value="AAA_3"/>
    <property type="match status" value="1"/>
</dbReference>
<dbReference type="PANTHER" id="PTHR42759">
    <property type="entry name" value="MOXR FAMILY PROTEIN"/>
    <property type="match status" value="1"/>
</dbReference>
<gene>
    <name evidence="6" type="ORF">SE18_18035</name>
</gene>
<dbReference type="InterPro" id="IPR027417">
    <property type="entry name" value="P-loop_NTPase"/>
</dbReference>
<evidence type="ECO:0000256" key="2">
    <source>
        <dbReference type="ARBA" id="ARBA00022840"/>
    </source>
</evidence>
<dbReference type="RefSeq" id="WP_054535842.1">
    <property type="nucleotide sequence ID" value="NZ_LGKP01000025.1"/>
</dbReference>
<accession>A0A0P6XS02</accession>
<dbReference type="Gene3D" id="1.10.8.80">
    <property type="entry name" value="Magnesium chelatase subunit I, C-Terminal domain"/>
    <property type="match status" value="1"/>
</dbReference>
<organism evidence="6 7">
    <name type="scientific">Herpetosiphon geysericola</name>
    <dbReference type="NCBI Taxonomy" id="70996"/>
    <lineage>
        <taxon>Bacteria</taxon>
        <taxon>Bacillati</taxon>
        <taxon>Chloroflexota</taxon>
        <taxon>Chloroflexia</taxon>
        <taxon>Herpetosiphonales</taxon>
        <taxon>Herpetosiphonaceae</taxon>
        <taxon>Herpetosiphon</taxon>
    </lineage>
</organism>
<keyword evidence="2" id="KW-0067">ATP-binding</keyword>
<dbReference type="Gene3D" id="3.40.50.300">
    <property type="entry name" value="P-loop containing nucleotide triphosphate hydrolases"/>
    <property type="match status" value="1"/>
</dbReference>
<dbReference type="OrthoDB" id="9808397at2"/>
<dbReference type="EMBL" id="LGKP01000025">
    <property type="protein sequence ID" value="KPL85518.1"/>
    <property type="molecule type" value="Genomic_DNA"/>
</dbReference>
<dbReference type="InterPro" id="IPR050764">
    <property type="entry name" value="CbbQ/NirQ/NorQ/GpvN"/>
</dbReference>
<dbReference type="PANTHER" id="PTHR42759:SF1">
    <property type="entry name" value="MAGNESIUM-CHELATASE SUBUNIT CHLD"/>
    <property type="match status" value="1"/>
</dbReference>
<dbReference type="SUPFAM" id="SSF52540">
    <property type="entry name" value="P-loop containing nucleoside triphosphate hydrolases"/>
    <property type="match status" value="1"/>
</dbReference>
<dbReference type="GO" id="GO:0016887">
    <property type="term" value="F:ATP hydrolysis activity"/>
    <property type="evidence" value="ECO:0007669"/>
    <property type="project" value="InterPro"/>
</dbReference>
<dbReference type="Proteomes" id="UP000050277">
    <property type="component" value="Unassembled WGS sequence"/>
</dbReference>
<evidence type="ECO:0000313" key="6">
    <source>
        <dbReference type="EMBL" id="KPL85518.1"/>
    </source>
</evidence>
<proteinExistence type="inferred from homology"/>
<keyword evidence="1" id="KW-0547">Nucleotide-binding</keyword>
<dbReference type="InterPro" id="IPR011703">
    <property type="entry name" value="ATPase_AAA-3"/>
</dbReference>
<evidence type="ECO:0000256" key="3">
    <source>
        <dbReference type="ARBA" id="ARBA00061607"/>
    </source>
</evidence>
<dbReference type="PIRSF" id="PIRSF002849">
    <property type="entry name" value="AAA_ATPase_chaperone_MoxR_prd"/>
    <property type="match status" value="1"/>
</dbReference>
<dbReference type="STRING" id="70996.SE18_18035"/>
<evidence type="ECO:0000313" key="7">
    <source>
        <dbReference type="Proteomes" id="UP000050277"/>
    </source>
</evidence>
<evidence type="ECO:0000256" key="1">
    <source>
        <dbReference type="ARBA" id="ARBA00022741"/>
    </source>
</evidence>
<dbReference type="AlphaFoldDB" id="A0A0P6XS02"/>
<dbReference type="CDD" id="cd00009">
    <property type="entry name" value="AAA"/>
    <property type="match status" value="1"/>
</dbReference>
<evidence type="ECO:0000259" key="5">
    <source>
        <dbReference type="Pfam" id="PF17863"/>
    </source>
</evidence>
<name>A0A0P6XS02_9CHLR</name>
<keyword evidence="7" id="KW-1185">Reference proteome</keyword>
<dbReference type="PATRIC" id="fig|70996.4.peg.483"/>
<feature type="domain" description="ATPase AAA-3" evidence="4">
    <location>
        <begin position="45"/>
        <end position="175"/>
    </location>
</feature>
<dbReference type="GO" id="GO:0005524">
    <property type="term" value="F:ATP binding"/>
    <property type="evidence" value="ECO:0007669"/>
    <property type="project" value="UniProtKB-KW"/>
</dbReference>
<dbReference type="InterPro" id="IPR041628">
    <property type="entry name" value="ChlI/MoxR_AAA_lid"/>
</dbReference>
<reference evidence="6 7" key="1">
    <citation type="submission" date="2015-07" db="EMBL/GenBank/DDBJ databases">
        <title>Whole genome sequence of Herpetosiphon geysericola DSM 7119.</title>
        <authorList>
            <person name="Hemp J."/>
            <person name="Ward L.M."/>
            <person name="Pace L.A."/>
            <person name="Fischer W.W."/>
        </authorList>
    </citation>
    <scope>NUCLEOTIDE SEQUENCE [LARGE SCALE GENOMIC DNA]</scope>
    <source>
        <strain evidence="6 7">DSM 7119</strain>
    </source>
</reference>